<proteinExistence type="predicted"/>
<reference evidence="1" key="1">
    <citation type="submission" date="2019-07" db="EMBL/GenBank/DDBJ databases">
        <title>Annotation for the trematode Paragonimus miyazaki's.</title>
        <authorList>
            <person name="Choi Y.-J."/>
        </authorList>
    </citation>
    <scope>NUCLEOTIDE SEQUENCE</scope>
    <source>
        <strain evidence="1">Japan</strain>
    </source>
</reference>
<name>A0A8S9Z2P4_9TREM</name>
<accession>A0A8S9Z2P4</accession>
<protein>
    <submittedName>
        <fullName evidence="1">Uncharacterized protein</fullName>
    </submittedName>
</protein>
<evidence type="ECO:0000313" key="1">
    <source>
        <dbReference type="EMBL" id="KAF7259766.1"/>
    </source>
</evidence>
<comment type="caution">
    <text evidence="1">The sequence shown here is derived from an EMBL/GenBank/DDBJ whole genome shotgun (WGS) entry which is preliminary data.</text>
</comment>
<dbReference type="EMBL" id="JTDE01001050">
    <property type="protein sequence ID" value="KAF7259766.1"/>
    <property type="molecule type" value="Genomic_DNA"/>
</dbReference>
<sequence>MLELCRLTAQLSRLLLNPLLRSQVSPHCPRVGLQVLRTASGKQPACTLQVNQVILQSVQSVHKTTRLIALCSQF</sequence>
<dbReference type="Proteomes" id="UP000822476">
    <property type="component" value="Unassembled WGS sequence"/>
</dbReference>
<gene>
    <name evidence="1" type="ORF">EG68_03205</name>
</gene>
<organism evidence="1 2">
    <name type="scientific">Paragonimus skrjabini miyazakii</name>
    <dbReference type="NCBI Taxonomy" id="59628"/>
    <lineage>
        <taxon>Eukaryota</taxon>
        <taxon>Metazoa</taxon>
        <taxon>Spiralia</taxon>
        <taxon>Lophotrochozoa</taxon>
        <taxon>Platyhelminthes</taxon>
        <taxon>Trematoda</taxon>
        <taxon>Digenea</taxon>
        <taxon>Plagiorchiida</taxon>
        <taxon>Troglotremata</taxon>
        <taxon>Troglotrematidae</taxon>
        <taxon>Paragonimus</taxon>
    </lineage>
</organism>
<keyword evidence="2" id="KW-1185">Reference proteome</keyword>
<dbReference type="AlphaFoldDB" id="A0A8S9Z2P4"/>
<evidence type="ECO:0000313" key="2">
    <source>
        <dbReference type="Proteomes" id="UP000822476"/>
    </source>
</evidence>